<dbReference type="Gene3D" id="3.10.129.110">
    <property type="entry name" value="Polyketide synthase dehydratase"/>
    <property type="match status" value="2"/>
</dbReference>
<protein>
    <submittedName>
        <fullName evidence="15">SDR family NAD(P)-dependent oxidoreductase</fullName>
    </submittedName>
</protein>
<dbReference type="Pfam" id="PF21089">
    <property type="entry name" value="PKS_DH_N"/>
    <property type="match status" value="2"/>
</dbReference>
<dbReference type="PROSITE" id="PS00012">
    <property type="entry name" value="PHOSPHOPANTETHEINE"/>
    <property type="match status" value="4"/>
</dbReference>
<dbReference type="InterPro" id="IPR029063">
    <property type="entry name" value="SAM-dependent_MTases_sf"/>
</dbReference>
<feature type="domain" description="Ketosynthase family 3 (KS3)" evidence="13">
    <location>
        <begin position="4997"/>
        <end position="5425"/>
    </location>
</feature>
<feature type="domain" description="PKS/mFAS DH" evidence="14">
    <location>
        <begin position="1124"/>
        <end position="1415"/>
    </location>
</feature>
<feature type="domain" description="PKS/mFAS DH" evidence="14">
    <location>
        <begin position="4168"/>
        <end position="4450"/>
    </location>
</feature>
<dbReference type="InterPro" id="IPR057326">
    <property type="entry name" value="KR_dom"/>
</dbReference>
<organism evidence="15 16">
    <name type="scientific">Acanthopleuribacter pedis</name>
    <dbReference type="NCBI Taxonomy" id="442870"/>
    <lineage>
        <taxon>Bacteria</taxon>
        <taxon>Pseudomonadati</taxon>
        <taxon>Acidobacteriota</taxon>
        <taxon>Holophagae</taxon>
        <taxon>Acanthopleuribacterales</taxon>
        <taxon>Acanthopleuribacteraceae</taxon>
        <taxon>Acanthopleuribacter</taxon>
    </lineage>
</organism>
<dbReference type="InterPro" id="IPR013217">
    <property type="entry name" value="Methyltransf_12"/>
</dbReference>
<keyword evidence="7" id="KW-0677">Repeat</keyword>
<dbReference type="InterPro" id="IPR014030">
    <property type="entry name" value="Ketoacyl_synth_N"/>
</dbReference>
<feature type="region of interest" description="Disordered" evidence="11">
    <location>
        <begin position="480"/>
        <end position="505"/>
    </location>
</feature>
<evidence type="ECO:0000256" key="8">
    <source>
        <dbReference type="ARBA" id="ARBA00023268"/>
    </source>
</evidence>
<dbReference type="Pfam" id="PF16197">
    <property type="entry name" value="KAsynt_C_assoc"/>
    <property type="match status" value="1"/>
</dbReference>
<dbReference type="SUPFAM" id="SSF47336">
    <property type="entry name" value="ACP-like"/>
    <property type="match status" value="6"/>
</dbReference>
<dbReference type="InterPro" id="IPR020807">
    <property type="entry name" value="PKS_DH"/>
</dbReference>
<feature type="domain" description="Carrier" evidence="12">
    <location>
        <begin position="2293"/>
        <end position="2366"/>
    </location>
</feature>
<dbReference type="SUPFAM" id="SSF53901">
    <property type="entry name" value="Thiolase-like"/>
    <property type="match status" value="4"/>
</dbReference>
<gene>
    <name evidence="15" type="ORF">J3U88_12640</name>
</gene>
<dbReference type="RefSeq" id="WP_207859133.1">
    <property type="nucleotide sequence ID" value="NZ_JAFREP010000010.1"/>
</dbReference>
<feature type="compositionally biased region" description="Low complexity" evidence="11">
    <location>
        <begin position="3406"/>
        <end position="3419"/>
    </location>
</feature>
<dbReference type="CDD" id="cd00833">
    <property type="entry name" value="PKS"/>
    <property type="match status" value="4"/>
</dbReference>
<dbReference type="PROSITE" id="PS52004">
    <property type="entry name" value="KS3_2"/>
    <property type="match status" value="4"/>
</dbReference>
<feature type="domain" description="Ketosynthase family 3 (KS3)" evidence="13">
    <location>
        <begin position="530"/>
        <end position="941"/>
    </location>
</feature>
<dbReference type="Pfam" id="PF08242">
    <property type="entry name" value="Methyltransf_12"/>
    <property type="match status" value="2"/>
</dbReference>
<feature type="region of interest" description="N-terminal hotdog fold" evidence="10">
    <location>
        <begin position="4168"/>
        <end position="4291"/>
    </location>
</feature>
<dbReference type="Pfam" id="PF22336">
    <property type="entry name" value="RhiE-like_linker"/>
    <property type="match status" value="4"/>
</dbReference>
<dbReference type="InterPro" id="IPR036736">
    <property type="entry name" value="ACP-like_sf"/>
</dbReference>
<dbReference type="SMART" id="SM01294">
    <property type="entry name" value="PKS_PP_betabranch"/>
    <property type="match status" value="3"/>
</dbReference>
<dbReference type="Gene3D" id="3.40.50.150">
    <property type="entry name" value="Vaccinia Virus protein VP39"/>
    <property type="match status" value="2"/>
</dbReference>
<evidence type="ECO:0000259" key="12">
    <source>
        <dbReference type="PROSITE" id="PS50075"/>
    </source>
</evidence>
<dbReference type="InterPro" id="IPR049552">
    <property type="entry name" value="PKS_DH_N"/>
</dbReference>
<dbReference type="InterPro" id="IPR013968">
    <property type="entry name" value="PKS_KR"/>
</dbReference>
<evidence type="ECO:0000256" key="10">
    <source>
        <dbReference type="PROSITE-ProRule" id="PRU01363"/>
    </source>
</evidence>
<evidence type="ECO:0000256" key="7">
    <source>
        <dbReference type="ARBA" id="ARBA00022737"/>
    </source>
</evidence>
<dbReference type="SMART" id="SM00822">
    <property type="entry name" value="PKS_KR"/>
    <property type="match status" value="2"/>
</dbReference>
<evidence type="ECO:0000256" key="9">
    <source>
        <dbReference type="ARBA" id="ARBA00054155"/>
    </source>
</evidence>
<feature type="region of interest" description="C-terminal hotdog fold" evidence="10">
    <location>
        <begin position="4305"/>
        <end position="4450"/>
    </location>
</feature>
<feature type="domain" description="Carrier" evidence="12">
    <location>
        <begin position="400"/>
        <end position="476"/>
    </location>
</feature>
<evidence type="ECO:0000256" key="6">
    <source>
        <dbReference type="ARBA" id="ARBA00022679"/>
    </source>
</evidence>
<dbReference type="GO" id="GO:0005737">
    <property type="term" value="C:cytoplasm"/>
    <property type="evidence" value="ECO:0007669"/>
    <property type="project" value="UniProtKB-SubCell"/>
</dbReference>
<keyword evidence="16" id="KW-1185">Reference proteome</keyword>
<name>A0A8J7Q2G1_9BACT</name>
<dbReference type="SMART" id="SM00825">
    <property type="entry name" value="PKS_KS"/>
    <property type="match status" value="4"/>
</dbReference>
<keyword evidence="5" id="KW-0597">Phosphoprotein</keyword>
<feature type="region of interest" description="Disordered" evidence="11">
    <location>
        <begin position="3069"/>
        <end position="3106"/>
    </location>
</feature>
<feature type="domain" description="Ketosynthase family 3 (KS3)" evidence="13">
    <location>
        <begin position="2434"/>
        <end position="2856"/>
    </location>
</feature>
<feature type="compositionally biased region" description="Low complexity" evidence="11">
    <location>
        <begin position="485"/>
        <end position="501"/>
    </location>
</feature>
<dbReference type="GO" id="GO:0004312">
    <property type="term" value="F:fatty acid synthase activity"/>
    <property type="evidence" value="ECO:0007669"/>
    <property type="project" value="TreeGrafter"/>
</dbReference>
<dbReference type="InterPro" id="IPR054514">
    <property type="entry name" value="RhiE-like_linker"/>
</dbReference>
<evidence type="ECO:0000256" key="11">
    <source>
        <dbReference type="SAM" id="MobiDB-lite"/>
    </source>
</evidence>
<dbReference type="InterPro" id="IPR009081">
    <property type="entry name" value="PP-bd_ACP"/>
</dbReference>
<dbReference type="SUPFAM" id="SSF53335">
    <property type="entry name" value="S-adenosyl-L-methionine-dependent methyltransferases"/>
    <property type="match status" value="2"/>
</dbReference>
<evidence type="ECO:0000256" key="4">
    <source>
        <dbReference type="ARBA" id="ARBA00022490"/>
    </source>
</evidence>
<feature type="active site" description="Proton donor; for dehydratase activity" evidence="10">
    <location>
        <position position="4366"/>
    </location>
</feature>
<feature type="compositionally biased region" description="Low complexity" evidence="11">
    <location>
        <begin position="2373"/>
        <end position="2397"/>
    </location>
</feature>
<dbReference type="InterPro" id="IPR014031">
    <property type="entry name" value="Ketoacyl_synth_C"/>
</dbReference>
<evidence type="ECO:0000313" key="15">
    <source>
        <dbReference type="EMBL" id="MBO1319312.1"/>
    </source>
</evidence>
<feature type="domain" description="Carrier" evidence="12">
    <location>
        <begin position="3142"/>
        <end position="3219"/>
    </location>
</feature>
<dbReference type="InterPro" id="IPR050091">
    <property type="entry name" value="PKS_NRPS_Biosynth_Enz"/>
</dbReference>
<evidence type="ECO:0000256" key="3">
    <source>
        <dbReference type="ARBA" id="ARBA00022450"/>
    </source>
</evidence>
<comment type="caution">
    <text evidence="15">The sequence shown here is derived from an EMBL/GenBank/DDBJ whole genome shotgun (WGS) entry which is preliminary data.</text>
</comment>
<feature type="active site" description="Proton donor; for dehydratase activity" evidence="10">
    <location>
        <position position="1326"/>
    </location>
</feature>
<evidence type="ECO:0000259" key="14">
    <source>
        <dbReference type="PROSITE" id="PS52019"/>
    </source>
</evidence>
<dbReference type="Pfam" id="PF00109">
    <property type="entry name" value="ketoacyl-synt"/>
    <property type="match status" value="4"/>
</dbReference>
<dbReference type="Gene3D" id="3.40.50.720">
    <property type="entry name" value="NAD(P)-binding Rossmann-like Domain"/>
    <property type="match status" value="2"/>
</dbReference>
<dbReference type="InterPro" id="IPR032821">
    <property type="entry name" value="PKS_assoc"/>
</dbReference>
<comment type="subcellular location">
    <subcellularLocation>
        <location evidence="1">Cytoplasm</location>
    </subcellularLocation>
</comment>
<feature type="region of interest" description="Disordered" evidence="11">
    <location>
        <begin position="2373"/>
        <end position="2429"/>
    </location>
</feature>
<dbReference type="Pfam" id="PF14765">
    <property type="entry name" value="PS-DH"/>
    <property type="match status" value="2"/>
</dbReference>
<dbReference type="Pfam" id="PF02801">
    <property type="entry name" value="Ketoacyl-synt_C"/>
    <property type="match status" value="4"/>
</dbReference>
<dbReference type="GO" id="GO:0006633">
    <property type="term" value="P:fatty acid biosynthetic process"/>
    <property type="evidence" value="ECO:0007669"/>
    <property type="project" value="InterPro"/>
</dbReference>
<dbReference type="InterPro" id="IPR016039">
    <property type="entry name" value="Thiolase-like"/>
</dbReference>
<dbReference type="GO" id="GO:0004315">
    <property type="term" value="F:3-oxoacyl-[acyl-carrier-protein] synthase activity"/>
    <property type="evidence" value="ECO:0007669"/>
    <property type="project" value="InterPro"/>
</dbReference>
<dbReference type="GO" id="GO:0005886">
    <property type="term" value="C:plasma membrane"/>
    <property type="evidence" value="ECO:0007669"/>
    <property type="project" value="TreeGrafter"/>
</dbReference>
<dbReference type="InterPro" id="IPR049551">
    <property type="entry name" value="PKS_DH_C"/>
</dbReference>
<dbReference type="SMART" id="SM00826">
    <property type="entry name" value="PKS_DH"/>
    <property type="match status" value="2"/>
</dbReference>
<dbReference type="Proteomes" id="UP000664417">
    <property type="component" value="Unassembled WGS sequence"/>
</dbReference>
<dbReference type="Pfam" id="PF08659">
    <property type="entry name" value="KR"/>
    <property type="match status" value="2"/>
</dbReference>
<dbReference type="SMART" id="SM00823">
    <property type="entry name" value="PKS_PP"/>
    <property type="match status" value="6"/>
</dbReference>
<reference evidence="15" key="1">
    <citation type="submission" date="2021-03" db="EMBL/GenBank/DDBJ databases">
        <authorList>
            <person name="Wang G."/>
        </authorList>
    </citation>
    <scope>NUCLEOTIDE SEQUENCE</scope>
    <source>
        <strain evidence="15">KCTC 12899</strain>
    </source>
</reference>
<feature type="domain" description="Carrier" evidence="12">
    <location>
        <begin position="3289"/>
        <end position="3370"/>
    </location>
</feature>
<evidence type="ECO:0000256" key="1">
    <source>
        <dbReference type="ARBA" id="ARBA00004496"/>
    </source>
</evidence>
<accession>A0A8J7Q2G1</accession>
<dbReference type="EMBL" id="JAFREP010000010">
    <property type="protein sequence ID" value="MBO1319312.1"/>
    <property type="molecule type" value="Genomic_DNA"/>
</dbReference>
<feature type="region of interest" description="C-terminal hotdog fold" evidence="10">
    <location>
        <begin position="1258"/>
        <end position="1415"/>
    </location>
</feature>
<keyword evidence="4" id="KW-0963">Cytoplasm</keyword>
<feature type="domain" description="Carrier" evidence="12">
    <location>
        <begin position="3919"/>
        <end position="3996"/>
    </location>
</feature>
<dbReference type="InterPro" id="IPR006162">
    <property type="entry name" value="Ppantetheine_attach_site"/>
</dbReference>
<dbReference type="PANTHER" id="PTHR43775">
    <property type="entry name" value="FATTY ACID SYNTHASE"/>
    <property type="match status" value="1"/>
</dbReference>
<dbReference type="Pfam" id="PF00550">
    <property type="entry name" value="PP-binding"/>
    <property type="match status" value="6"/>
</dbReference>
<dbReference type="InterPro" id="IPR036291">
    <property type="entry name" value="NAD(P)-bd_dom_sf"/>
</dbReference>
<dbReference type="CDD" id="cd02440">
    <property type="entry name" value="AdoMet_MTases"/>
    <property type="match status" value="1"/>
</dbReference>
<dbReference type="InterPro" id="IPR020841">
    <property type="entry name" value="PKS_Beta-ketoAc_synthase_dom"/>
</dbReference>
<dbReference type="InterPro" id="IPR042104">
    <property type="entry name" value="PKS_dehydratase_sf"/>
</dbReference>
<sequence length="5632" mass="609965">MKREAIDRLVQNPLWDELESWMSRLLGAQLRCMGAFKGDQAPAEAWRALGVQEKYAPWWCTCALEILQRNGQLPPPAADEPAAVWAAWEPRLQAFLQEPEMGAAVQLVDACLRRLPDILRGTLAATDVLFPRAAMSRVENIYRRNTLADYLNGLVADAAVDHLQQRLATDPNARLRLIEIGAGTGGTSAVVLPALRPFQDHIDGYVYTDISQAFLIHAKTHFLPEFPFVQPMLWNVEQPLPAHIEAGSFDLAIATNVLHATRNIRESLRHVKTALKSGGRLILNEGVQKTTLNSLTFGLLDGWWRFEDPKLRIPGSPLLETRTWRRVLAWEGYRYRPLPPETTAGLGQQIVVGESDGMVRHTKALPTVEAEAHTQPAPAVTAAKPTEATAPTPAAVPTVDVRTHVGEAVSRALTDSLKLDEAVQCDIPFSDYGIDSILGVGFVDHINASLGLSLHTAILFDYTTVERLADYLSETYADRIRRPETAAQQANPAPTMPAQTAPAPPVAPTPIPSVQPIVASAPQAGPAAQPDVIAVIGLSGQFPSAPDPETFWRNLIEGRDGIQPLPEAYRDLDRLVGRDAEGNLYYQWGGVLEHRNHFDPLFFNIAPREAESMNPHQRLILQESWKALEDAGRNPRALDGSQVGIFVGAEPTEYFYESFTGASEAIVASRLSYHLNLRGPALVVNTGCSSSAVAIHLACESLRSGESALALAGGVSAVMKQSGLNTLAEAGMLSPTGACHTFDATGNGTVLSEGVGMVVLKRHAEAVADGDPIYGVILGSGMNQDGTSNGITAPNGLAQESLIRDVQDRFHINADHISYMEAHGTGTNLGDPVEGNALVRAFRGKTARTHFCRVGSAKAHIGHTSAAAGVIGLIKILLSLKHRKLPGLLHFNQLNPQIDFADSPFFIDAQPAEWVADGAPLTAALNSFGHSGTNVHLVVAEPRQPAATPDPGQPQLVPLSAFDRDRLNEVAANLLAFLERAAAAPRLCDLAYTLQVGREAMAERIIFQVRELAELKTHLKSFVATGKVTGRQGRVSGKGKHSQLLAGGDEDSRALIAAWTAKGKLDKLADLWVQGVVVDWDLIPNGDARRISLPGYPFAREHFDAPHKTSTADLKRAPGSALLHPLCQRNTSTLKVQRYSATFSGDEFFFADHRVHGARVLPGVAYLELARTAVVDALGEDLGDARITLKDVVWTRPIRIDDAALDVHIQLEPSQDRHGNEEIRFQIQTDVVHAEGLAVQEPAQTIVHDLDALRAAVNRETMDAETLYDAFHQMGIDYGPGHRGLSELRFDTFGRGDTTEPQIVARLDLPAGFEDHPYTLHPGLMDAALQASIGFMLDSGRGENAMKPSLPFALEALEVFAPIPDQSWVWTRPSENASFYDRVQKLDIDVCDGDGKVCVRMKRFSSRTLEGAIPAAGATQDDRVGLITMSPVWNLTRPEPAPLDTDQRMLVIGGETALTQAIRDLYPKARLLSLAGGESVEALTSELRTFGDLDHLVWTAPAPQADDLAAERLIADQNGGVIQVFRLVKALLAAGYGERDLHWTLITRQTLAVTANEAVDPTHAAVHGLVGSLAKEYPHWQVRLVDVAAAQSPSAQRIFQLPAHPEGDAQVLRAESCYTRGLAPVTAAWTSDTPGYRKGGVYVVIGGAGGIGEVWTQQVVNDHDAHVYWLGRRSEDARIRERLAACRNTEYIQADAGDRAALEQAAARIKQKHPRIHGVVHSAIVLLDKSLARMDETRFRAGLSAKVDVSVRLAQVFGDEQLDFVLFFSSLQSFTRGAGQANYAAGCTFKDAYALALADAWPGENSPRIRVMNWGYWGTVGIVTDAAYQKRMAEGGLGSIEPAEGMAAVDHLLRGEAEQLILLKTLVPDVVNAMCVPERVQLYPPSIPDCFAAFPKRLPQRNDDIQAIHAAMGPDLEAMNRLYLELLGATLASLDLFGANPPALPKLYERWFAESINLLQQHGHLCGEAGAWRVSERLNLTERWAEWERGRPSWMQAENQKAQIILVEACLRALPDILRGRRQATDVLFPNASMELVEGIHKGNVAADLFNEVLEETVVAYLEERCLDPNAEIRILEIGAGTGGTTAGLLPRLKPFHSHIHEYCFTDISRAFLLHAETNYAAENPFLTTAMFDVGLPLAGQNIAPDRYDLVIATNVLHATADIRQTLRNAKAALHRNGLLILNELCSNSLFAHLTFGLLEGWWLYEDSELRIPGCPGLYPETWGALLESEGFAPVLFPAEAVRELGQQVMVAPSDGFVRQDRAEAEVPVAAAVTGATEADADALEHTGDSLRERAAAYIKRIVAATLRMSSRQLDTAQPLEMYGLDSILVVHLTNAMRQHFDGITSTLFFEVQTIDALVDHLLETQEETLAKQVGPKAKAKPAKAAAPNKQPAPSQPLAKSTTQARRRFAAKPAEPERPAVTARPAETKPAAHAGQVAMIGLSGRYPMAADVAEFWQRLIQGANCISEVPADRWDWKRYHSDKPGVHGKIYSRWGGFIDHHDRFDPLFFQISPREARLMDPQERIFLETAHACIEDAGYTPATLADDRRRVGVYAGVMNSTYAPQPNFATISNRISYVFDFHGPSMTLDTACSSSLTAIHLAVESINAGTCDAAIAGGVHLNLHPIHYQGLCEVRMLSPDGRCKTFGEGADGFVPGEGTGAVLLKPLAQALADKDPIYGIIRGSMINAGGKTNGYTVPNPNAQYRLIADAVARGEVDPRTISYVEAHGTGTSLGDPIEISALTRAFKESPNYRAGEKTCAVGSVKANVGHCESAAGIAGLTKILLQMKHGKLAPSLHADPPNPHIDFDSTPFSVPHEATEWRPKVTVNGKPQPVPRRAGLSSFGAGGANAHLILEEAPALAADHELDRDHLIMLSARKPAQLEQMVANLHRFLAEAAAADEAVSMTNLAYTLQVGREAMEERLALIARTAPELENKLKTLLDQWAAGEPEEVEDLFRGTVASGAQGPAVNALSVFAADEELQEAVDKWIERGKFARLLDVWVQGLAFDWRRLYRDDQPRPRRIHLPTYPFARDRYWMEGDAWVPAIEEEGSSMGPRGVNLGVWQNKTAAPSAPAAAQTETTVAAPQPVPEPVRTKPGPIAAPRYTAPAAKPDGLVRLTPLEEILPIGTPTAAPAQTAPTSGPSRETLHQALMQGLAEALFMQVADINPDKAFTDMGLDSIIGVEWIQAVNQSYGLDLQATQLYETPNIREFTAFLHQTLTGRAMPATTGSTTKPDVLPKPSISLPAMEPVASAAPKAAVATNSVAEGAVAPQPAPTPAAPVVEAAPPVAPRLRSLETLRAEVRATLADALFMQPDEVDLDRPFIAMGLDSIIGVEWIQTLNERYGLDLQATKIYDHPTVREFATFLQKEAPLPAAPPTPLKPSGSPVKVQPPVAAAAQPEPPVTVPAPAEATVAAETTPQPKPREPEQPVRAVASATGAANREAGPQEPIAIIGMSGRYPGAADLDQYWQNLTEGVDSVVEIPRSRWNAADYYDANPGAPGKINCKWLGLLDDVACFDPLFFMISPAEAEGIDPQHRLFLEEAWRAFEDAGLNRDTLSNTRCGVYLGIMSNEYAYLVSKNPDEVSVSGNSFAIAAARIAYYLNLKGPAIPIDTACSSSLVAAHLACQALNNREIDTALVGGVSLYLGPEPYLGLCASGMLSADGRCKTFDNRADGFVPGEGVGAVVLKRLADAEADGDRIEAVIIGSGINQDGKTNGITAPSSTSQAALEREVYRRNGIAADSIGYVETHGTGTKLGDPIEIEALTTVFREHGATGPCAVGSVKSNLGHTSAAAGVASLHKVVHCLQQRTLVPSLHFREANSHLNLARSPFYVNTETKSWEQGKNPRRAAVSSFGFSGTNAHLVVEEYRQPARVTAPEGETLIPLSAKDGERLLECAQRLLHYLRAEGDGAAAPQPPQADAGELTARVVALLADILNLNAADIDSEQDFIEYGVEPLHQARLREMLEQTLGLELDGRVFMQQDSVRAIVAALLPAAVTRSKAQPATASGALPPRRPQSLPLTDLAHTLQFGRDAMEERVAFVAGSTEELALQLEAFIARGGTTDARQRTWRGSVRDYGALSAGLDSPDDLQDMIELRLARRDLARLAGYWARGAGFDWNRLTTGPRSRPLSLPTYPFARERYWAGAEETAAPVPATPAAQPSRAGVLHPLLHEQTTNQGEPWFTTHFTGREWLLTDHVLRFEGAPEARVLPGAAHLEMARAAAEQTLGHDAFHLANILWLRPLIVNEPHDVKTRLFPRDTGPDLGFEIFAEQNGEPVVYSQGRVVLGRGDAGVGAVPQRPMAAGLTTTAGSACYQLFATLGVHYGPACRALTRLTGDARGVWADLALPAVVAGDAAAYTLHPSLLDAALQAAVGLYLGESGEPDARAGLPFALDEVRIWSKTKPTQAYVRLASQQGGLNRLDVDLLDADGKPCVCLKGYASKPSAPKPPPKKADAEALICRRAWQTRPATEGHPQPFAAHLVLLAAPLQLEPDPAYRFVALISANEDPATAYRAAADQVFASLRAFLSEQKTGRLLVQLIHPATEAGQQLGGLGAMLKTARLEQPRLCVQIIEVPADTTNLAQKVHACSRVPEETDIRYGDGSRALGFWEEIPAEPAPAPWREGGVYLITGGLGGLGLLFANHIATQTQTSTLVLIGRSPADPSKLARLEQQGARVIYRQVDVSQKDAVVALVGEIERDQGRLDGVLHSAGLTRDQFLIHKTAAEFDAVFAPKVQGTVNLDTATRHLNPELFVLFSSSAGAAGSIGQADYAAANGFMDRYAASRNARLHREQRVGRTLSVNWPLWEAGGMRPDPQTEQRLWRETGMAAMASATGIRALERALMTDETQVMVLAGDNQRLRRVLGPAAEPTASAPSSEAVSRVAARDWLRDTLAAGLKIPATRLLSDEPFEHFGIDSIQAVKLTTLLENEVGSLPKTLFFECGNLNEITDYLLEHHAGEVARVLHPPAQAPQPTAPKADRLRFEQTVPTAHPNPRESDAAIAVVGLAGRYPLARDLDAFWANLRDGRDCIVEVPKDRWDWREYYSENREVPGAHYSRYGGFIEDAATFDSLFFNISPKEARFLDPQERLFLEQTWSALEDAGYNRKTLRGAQVGVYAGVMYSEYQFFGVEASMRGARMGFAGTLAGIANRVSYLFDLHGPSMTVETMCSSSLTAIHLACQDLRLGVTDMAVAGGVNLSVHPNKYLMLSSGQFISSRGRCEAFGEGGDGYIPGEGVGVAILKRLADAERDRDHIYGVIRGSAINHGGRTNGYSVPNPRAQQRAVSAALNNAGVNPRHVSYIEAHGTGTRLGDPIEITGLTRAFREHTADTGFCRIGSVKSNIGHCEAAAGIAGLTKVLLQLKNGELVPSLHARVLNPNINFGETPFTVNQEICAWERPVIDGHTLPRLAGLSSFGAGGANAHLLVEEYQGAKVARQAGPYAYVLSAKNTDRLQASAANLLRFLEEHPDQEAADVAFTLQVGREALTERLAFTAAGLDEVAAKLRAFLSGQVEGLVRGAYRRDREAPAWEDLDAQQRAAIEAGRFEDLLARWCRGMDVDWAALWREQPYRISLPTYPFAGRRLWVDQPNQTTASEPSATPQKEADAFEPFHDALLDRLINEEIDLETALANVRGE</sequence>
<dbReference type="PROSITE" id="PS52019">
    <property type="entry name" value="PKS_MFAS_DH"/>
    <property type="match status" value="2"/>
</dbReference>
<feature type="region of interest" description="N-terminal hotdog fold" evidence="10">
    <location>
        <begin position="1124"/>
        <end position="1245"/>
    </location>
</feature>
<feature type="region of interest" description="Disordered" evidence="11">
    <location>
        <begin position="3373"/>
        <end position="3444"/>
    </location>
</feature>
<evidence type="ECO:0000256" key="5">
    <source>
        <dbReference type="ARBA" id="ARBA00022553"/>
    </source>
</evidence>
<comment type="pathway">
    <text evidence="2">Antibiotic biosynthesis.</text>
</comment>
<evidence type="ECO:0000313" key="16">
    <source>
        <dbReference type="Proteomes" id="UP000664417"/>
    </source>
</evidence>
<keyword evidence="6" id="KW-0808">Transferase</keyword>
<keyword evidence="3" id="KW-0596">Phosphopantetheine</keyword>
<dbReference type="Gene3D" id="3.40.47.10">
    <property type="match status" value="4"/>
</dbReference>
<dbReference type="PANTHER" id="PTHR43775:SF37">
    <property type="entry name" value="SI:DKEY-61P9.11"/>
    <property type="match status" value="1"/>
</dbReference>
<dbReference type="GO" id="GO:0071770">
    <property type="term" value="P:DIM/DIP cell wall layer assembly"/>
    <property type="evidence" value="ECO:0007669"/>
    <property type="project" value="TreeGrafter"/>
</dbReference>
<keyword evidence="8" id="KW-0511">Multifunctional enzyme</keyword>
<dbReference type="GO" id="GO:0031177">
    <property type="term" value="F:phosphopantetheine binding"/>
    <property type="evidence" value="ECO:0007669"/>
    <property type="project" value="InterPro"/>
</dbReference>
<dbReference type="CDD" id="cd08953">
    <property type="entry name" value="KR_2_SDR_x"/>
    <property type="match status" value="2"/>
</dbReference>
<dbReference type="InterPro" id="IPR018201">
    <property type="entry name" value="Ketoacyl_synth_AS"/>
</dbReference>
<dbReference type="PROSITE" id="PS00606">
    <property type="entry name" value="KS3_1"/>
    <property type="match status" value="2"/>
</dbReference>
<dbReference type="InterPro" id="IPR049900">
    <property type="entry name" value="PKS_mFAS_DH"/>
</dbReference>
<comment type="function">
    <text evidence="9">Involved in production of the polyketide antibiotic thailandamide.</text>
</comment>
<feature type="active site" description="Proton acceptor; for dehydratase activity" evidence="10">
    <location>
        <position position="1153"/>
    </location>
</feature>
<evidence type="ECO:0000256" key="2">
    <source>
        <dbReference type="ARBA" id="ARBA00004792"/>
    </source>
</evidence>
<dbReference type="FunFam" id="3.40.47.10:FF:000019">
    <property type="entry name" value="Polyketide synthase type I"/>
    <property type="match status" value="3"/>
</dbReference>
<dbReference type="Gene3D" id="1.10.1200.10">
    <property type="entry name" value="ACP-like"/>
    <property type="match status" value="6"/>
</dbReference>
<dbReference type="PROSITE" id="PS50075">
    <property type="entry name" value="CARRIER"/>
    <property type="match status" value="5"/>
</dbReference>
<proteinExistence type="predicted"/>
<evidence type="ECO:0000259" key="13">
    <source>
        <dbReference type="PROSITE" id="PS52004"/>
    </source>
</evidence>
<dbReference type="Gene3D" id="1.10.1240.100">
    <property type="match status" value="3"/>
</dbReference>
<feature type="active site" description="Proton acceptor; for dehydratase activity" evidence="10">
    <location>
        <position position="4197"/>
    </location>
</feature>
<dbReference type="SUPFAM" id="SSF51735">
    <property type="entry name" value="NAD(P)-binding Rossmann-fold domains"/>
    <property type="match status" value="3"/>
</dbReference>
<dbReference type="InterPro" id="IPR020806">
    <property type="entry name" value="PKS_PP-bd"/>
</dbReference>
<dbReference type="Gene3D" id="3.30.70.3290">
    <property type="match status" value="1"/>
</dbReference>
<feature type="domain" description="Ketosynthase family 3 (KS3)" evidence="13">
    <location>
        <begin position="3447"/>
        <end position="3867"/>
    </location>
</feature>